<gene>
    <name evidence="1" type="ORF">S06H3_04746</name>
</gene>
<dbReference type="GO" id="GO:0000271">
    <property type="term" value="P:polysaccharide biosynthetic process"/>
    <property type="evidence" value="ECO:0007669"/>
    <property type="project" value="TreeGrafter"/>
</dbReference>
<dbReference type="AlphaFoldDB" id="X1LYE6"/>
<dbReference type="GO" id="GO:0008483">
    <property type="term" value="F:transaminase activity"/>
    <property type="evidence" value="ECO:0007669"/>
    <property type="project" value="TreeGrafter"/>
</dbReference>
<protein>
    <recommendedName>
        <fullName evidence="2">DegT/DnrJ/EryC1/StrS family aminotransferase</fullName>
    </recommendedName>
</protein>
<feature type="non-terminal residue" evidence="1">
    <location>
        <position position="1"/>
    </location>
</feature>
<dbReference type="CDD" id="cd00616">
    <property type="entry name" value="AHBA_syn"/>
    <property type="match status" value="1"/>
</dbReference>
<dbReference type="Pfam" id="PF01041">
    <property type="entry name" value="DegT_DnrJ_EryC1"/>
    <property type="match status" value="1"/>
</dbReference>
<reference evidence="1" key="1">
    <citation type="journal article" date="2014" name="Front. Microbiol.">
        <title>High frequency of phylogenetically diverse reductive dehalogenase-homologous genes in deep subseafloor sedimentary metagenomes.</title>
        <authorList>
            <person name="Kawai M."/>
            <person name="Futagami T."/>
            <person name="Toyoda A."/>
            <person name="Takaki Y."/>
            <person name="Nishi S."/>
            <person name="Hori S."/>
            <person name="Arai W."/>
            <person name="Tsubouchi T."/>
            <person name="Morono Y."/>
            <person name="Uchiyama I."/>
            <person name="Ito T."/>
            <person name="Fujiyama A."/>
            <person name="Inagaki F."/>
            <person name="Takami H."/>
        </authorList>
    </citation>
    <scope>NUCLEOTIDE SEQUENCE</scope>
    <source>
        <strain evidence="1">Expedition CK06-06</strain>
    </source>
</reference>
<dbReference type="PANTHER" id="PTHR30244:SF34">
    <property type="entry name" value="DTDP-4-AMINO-4,6-DIDEOXYGALACTOSE TRANSAMINASE"/>
    <property type="match status" value="1"/>
</dbReference>
<dbReference type="InterPro" id="IPR015422">
    <property type="entry name" value="PyrdxlP-dep_Trfase_small"/>
</dbReference>
<name>X1LYE6_9ZZZZ</name>
<comment type="caution">
    <text evidence="1">The sequence shown here is derived from an EMBL/GenBank/DDBJ whole genome shotgun (WGS) entry which is preliminary data.</text>
</comment>
<accession>X1LYE6</accession>
<dbReference type="InterPro" id="IPR015424">
    <property type="entry name" value="PyrdxlP-dep_Trfase"/>
</dbReference>
<evidence type="ECO:0008006" key="2">
    <source>
        <dbReference type="Google" id="ProtNLM"/>
    </source>
</evidence>
<dbReference type="PANTHER" id="PTHR30244">
    <property type="entry name" value="TRANSAMINASE"/>
    <property type="match status" value="1"/>
</dbReference>
<dbReference type="Gene3D" id="3.40.640.10">
    <property type="entry name" value="Type I PLP-dependent aspartate aminotransferase-like (Major domain)"/>
    <property type="match status" value="1"/>
</dbReference>
<dbReference type="Gene3D" id="3.90.1150.10">
    <property type="entry name" value="Aspartate Aminotransferase, domain 1"/>
    <property type="match status" value="1"/>
</dbReference>
<sequence>KGDLAIAGGKRTVPEGLKVGWPVITQEDKKAVMGVLNRGILWGPYAPEVVGLQEDFARYVGTKYCIAVNSGTAALHMAVAAAGIGPGDEVITSAFSFLASAVAVLHHNAIPIFVDIDPKTFNIDPKKIEDKISSRTKAIMPVHIHGLPADMDEINEIAKKHHLVVIEDAAQSHGALYHGKKTGNFSDMAAFSLNSTKNMPGGEGGLFVTNNEEYRGKANMVRMFGEFLKPEEGRKYNAYTMGWNYRTQEMPAAFARSQLKRLDEYNANGKRNAEYLSGHLAEIKGVTPPFVPPDRTHIYHKYRIRLNPDELDLDMEPDKFRDLVMKALQAEGVDAVLWQTVPILGQTLFRLKEGYGKGCPWSCQYAEEISYDPNDYPETLKLLADSLVICSEPYPIFPQPLELMKYYIEAFHRVFDNIDEVVTVKTTSVEKKPITGRAEIG</sequence>
<evidence type="ECO:0000313" key="1">
    <source>
        <dbReference type="EMBL" id="GAH99143.1"/>
    </source>
</evidence>
<dbReference type="EMBL" id="BARV01001693">
    <property type="protein sequence ID" value="GAH99143.1"/>
    <property type="molecule type" value="Genomic_DNA"/>
</dbReference>
<dbReference type="InterPro" id="IPR015421">
    <property type="entry name" value="PyrdxlP-dep_Trfase_major"/>
</dbReference>
<dbReference type="SUPFAM" id="SSF53383">
    <property type="entry name" value="PLP-dependent transferases"/>
    <property type="match status" value="1"/>
</dbReference>
<proteinExistence type="predicted"/>
<dbReference type="GO" id="GO:0030170">
    <property type="term" value="F:pyridoxal phosphate binding"/>
    <property type="evidence" value="ECO:0007669"/>
    <property type="project" value="TreeGrafter"/>
</dbReference>
<organism evidence="1">
    <name type="scientific">marine sediment metagenome</name>
    <dbReference type="NCBI Taxonomy" id="412755"/>
    <lineage>
        <taxon>unclassified sequences</taxon>
        <taxon>metagenomes</taxon>
        <taxon>ecological metagenomes</taxon>
    </lineage>
</organism>
<dbReference type="InterPro" id="IPR000653">
    <property type="entry name" value="DegT/StrS_aminotransferase"/>
</dbReference>